<dbReference type="OrthoDB" id="4764243at2"/>
<organism evidence="1 2">
    <name type="scientific">Allorhodopirellula heiligendammensis</name>
    <dbReference type="NCBI Taxonomy" id="2714739"/>
    <lineage>
        <taxon>Bacteria</taxon>
        <taxon>Pseudomonadati</taxon>
        <taxon>Planctomycetota</taxon>
        <taxon>Planctomycetia</taxon>
        <taxon>Pirellulales</taxon>
        <taxon>Pirellulaceae</taxon>
        <taxon>Allorhodopirellula</taxon>
    </lineage>
</organism>
<accession>A0A5C6C9S1</accession>
<keyword evidence="2" id="KW-1185">Reference proteome</keyword>
<comment type="caution">
    <text evidence="1">The sequence shown here is derived from an EMBL/GenBank/DDBJ whole genome shotgun (WGS) entry which is preliminary data.</text>
</comment>
<dbReference type="AlphaFoldDB" id="A0A5C6C9S1"/>
<evidence type="ECO:0000313" key="1">
    <source>
        <dbReference type="EMBL" id="TWU19529.1"/>
    </source>
</evidence>
<dbReference type="InterPro" id="IPR025683">
    <property type="entry name" value="Protein_beta"/>
</dbReference>
<dbReference type="Proteomes" id="UP000319908">
    <property type="component" value="Unassembled WGS sequence"/>
</dbReference>
<proteinExistence type="predicted"/>
<sequence length="349" mass="38824">MTCVTDGNYFPVLRQKKYELQAIENLAAIPDAVVCPVISIKPGSVKEKPKGQRQTIVETWAQTATEYPIVLCISSEDWPNAESRLLSLPRELKVVGGCYAKDLPVCRASLKRMDDRFRCGVAVLGNSGTPDQRSDSKHLEQIAKERRTQFICELGPWERSLSDLNHCLASLVPKLSRLTEETPAIVAGSYPKDHSGIAYNSIETIERIEWSAFLQSDSNAIYKFGDYGTVWGDPDEGQGGNTLVYPSLRYTINGHHLVFRSEGCFMNKNQQKTHDLIRTLVQDKRFCGASFSWGDQHFADAAVGSPTALSNVRGLARPFEWNHHLAYVARDVAALASPPEIGGVRQEVR</sequence>
<gene>
    <name evidence="1" type="ORF">Poly21_17030</name>
</gene>
<name>A0A5C6C9S1_9BACT</name>
<dbReference type="Pfam" id="PF14350">
    <property type="entry name" value="Beta_protein"/>
    <property type="match status" value="1"/>
</dbReference>
<evidence type="ECO:0000313" key="2">
    <source>
        <dbReference type="Proteomes" id="UP000319908"/>
    </source>
</evidence>
<protein>
    <submittedName>
        <fullName evidence="1">Uncharacterized protein</fullName>
    </submittedName>
</protein>
<dbReference type="RefSeq" id="WP_146406315.1">
    <property type="nucleotide sequence ID" value="NZ_SJPU01000001.1"/>
</dbReference>
<dbReference type="EMBL" id="SJPU01000001">
    <property type="protein sequence ID" value="TWU19529.1"/>
    <property type="molecule type" value="Genomic_DNA"/>
</dbReference>
<reference evidence="1 2" key="1">
    <citation type="journal article" date="2020" name="Antonie Van Leeuwenhoek">
        <title>Rhodopirellula heiligendammensis sp. nov., Rhodopirellula pilleata sp. nov., and Rhodopirellula solitaria sp. nov. isolated from natural or artificial marine surfaces in Northern Germany and California, USA, and emended description of the genus Rhodopirellula.</title>
        <authorList>
            <person name="Kallscheuer N."/>
            <person name="Wiegand S."/>
            <person name="Jogler M."/>
            <person name="Boedeker C."/>
            <person name="Peeters S.H."/>
            <person name="Rast P."/>
            <person name="Heuer A."/>
            <person name="Jetten M.S.M."/>
            <person name="Rohde M."/>
            <person name="Jogler C."/>
        </authorList>
    </citation>
    <scope>NUCLEOTIDE SEQUENCE [LARGE SCALE GENOMIC DNA]</scope>
    <source>
        <strain evidence="1 2">Poly21</strain>
    </source>
</reference>